<protein>
    <recommendedName>
        <fullName evidence="2">Magnesium transporter MgtE intracellular domain-containing protein</fullName>
    </recommendedName>
</protein>
<dbReference type="Proteomes" id="UP000516360">
    <property type="component" value="Chromosome"/>
</dbReference>
<name>A0A7G1H2R4_9BACT</name>
<proteinExistence type="predicted"/>
<dbReference type="SUPFAM" id="SSF158791">
    <property type="entry name" value="MgtE N-terminal domain-like"/>
    <property type="match status" value="1"/>
</dbReference>
<sequence length="169" mass="19199">MNMQVWDTTGKKVISTQQIKRKDRIFCFLFSVSCLLSFAICSYAQQPAAQQRSSVSLEEERLIILKADIKKEIERLEKLKKEIEEAQKALDMKIQEGLLKVAKMYESMPPEEAARKLEKLDEDIAVIILNSLKPKTAGKILAQMENDKAASISKKILIKGKVLQEKSSQ</sequence>
<dbReference type="Pfam" id="PF03448">
    <property type="entry name" value="MgtE_N"/>
    <property type="match status" value="1"/>
</dbReference>
<dbReference type="InterPro" id="IPR006668">
    <property type="entry name" value="Mg_transptr_MgtE_intracell_dom"/>
</dbReference>
<dbReference type="InterPro" id="IPR038076">
    <property type="entry name" value="MgtE_N_sf"/>
</dbReference>
<keyword evidence="4" id="KW-1185">Reference proteome</keyword>
<accession>A0A7G1H2R4</accession>
<keyword evidence="1" id="KW-0175">Coiled coil</keyword>
<feature type="coiled-coil region" evidence="1">
    <location>
        <begin position="59"/>
        <end position="96"/>
    </location>
</feature>
<organism evidence="3 4">
    <name type="scientific">Dissulfurispira thermophila</name>
    <dbReference type="NCBI Taxonomy" id="2715679"/>
    <lineage>
        <taxon>Bacteria</taxon>
        <taxon>Pseudomonadati</taxon>
        <taxon>Nitrospirota</taxon>
        <taxon>Thermodesulfovibrionia</taxon>
        <taxon>Thermodesulfovibrionales</taxon>
        <taxon>Dissulfurispiraceae</taxon>
        <taxon>Dissulfurispira</taxon>
    </lineage>
</organism>
<dbReference type="EMBL" id="AP022873">
    <property type="protein sequence ID" value="BCB96469.1"/>
    <property type="molecule type" value="Genomic_DNA"/>
</dbReference>
<evidence type="ECO:0000313" key="3">
    <source>
        <dbReference type="EMBL" id="BCB96469.1"/>
    </source>
</evidence>
<evidence type="ECO:0000313" key="4">
    <source>
        <dbReference type="Proteomes" id="UP000516360"/>
    </source>
</evidence>
<reference evidence="3 4" key="1">
    <citation type="submission" date="2020-03" db="EMBL/GenBank/DDBJ databases">
        <title>Complete genome sequences of two sulfur-disproportionating bacterial strains T55J and Mzg5.</title>
        <authorList>
            <person name="Umezawa K."/>
            <person name="Kojima H."/>
            <person name="Kato Y."/>
            <person name="Fukui M."/>
        </authorList>
    </citation>
    <scope>NUCLEOTIDE SEQUENCE [LARGE SCALE GENOMIC DNA]</scope>
    <source>
        <strain evidence="3 4">T55J</strain>
    </source>
</reference>
<dbReference type="KEGG" id="dtp:JZK55_13910"/>
<dbReference type="AlphaFoldDB" id="A0A7G1H2R4"/>
<dbReference type="RefSeq" id="WP_203471665.1">
    <property type="nucleotide sequence ID" value="NZ_AP022873.1"/>
</dbReference>
<dbReference type="Gene3D" id="1.25.60.10">
    <property type="entry name" value="MgtE N-terminal domain-like"/>
    <property type="match status" value="1"/>
</dbReference>
<evidence type="ECO:0000259" key="2">
    <source>
        <dbReference type="Pfam" id="PF03448"/>
    </source>
</evidence>
<gene>
    <name evidence="3" type="ORF">JZK55_13910</name>
</gene>
<feature type="domain" description="Magnesium transporter MgtE intracellular" evidence="2">
    <location>
        <begin position="103"/>
        <end position="152"/>
    </location>
</feature>
<evidence type="ECO:0000256" key="1">
    <source>
        <dbReference type="SAM" id="Coils"/>
    </source>
</evidence>